<dbReference type="EMBL" id="CP002329">
    <property type="protein sequence ID" value="AEF35368.1"/>
    <property type="molecule type" value="Genomic_DNA"/>
</dbReference>
<dbReference type="Proteomes" id="UP000009224">
    <property type="component" value="Chromosome"/>
</dbReference>
<name>F5YX99_MYCSD</name>
<protein>
    <submittedName>
        <fullName evidence="2">Uncharacterized protein</fullName>
    </submittedName>
</protein>
<gene>
    <name evidence="2" type="ordered locus">JDM601_1368</name>
</gene>
<accession>F5YX99</accession>
<proteinExistence type="predicted"/>
<dbReference type="AlphaFoldDB" id="F5YX99"/>
<dbReference type="KEGG" id="mjd:JDM601_1368"/>
<keyword evidence="3" id="KW-1185">Reference proteome</keyword>
<sequence>MMKIVEIGEEWVYRQRTYSSSDRVQIVSIEKRKQTTRVDIKFLDGDKAGTRENVPGTRLPRRWCDSSSMPS</sequence>
<feature type="region of interest" description="Disordered" evidence="1">
    <location>
        <begin position="49"/>
        <end position="71"/>
    </location>
</feature>
<dbReference type="STRING" id="875328.JDM601_1368"/>
<dbReference type="HOGENOM" id="CLU_2735753_0_0_11"/>
<evidence type="ECO:0000313" key="3">
    <source>
        <dbReference type="Proteomes" id="UP000009224"/>
    </source>
</evidence>
<reference evidence="2 3" key="1">
    <citation type="journal article" date="2011" name="J. Bacteriol.">
        <title>Complete genome sequence of a novel clinical isolate, the nontuberculous Mycobacterium strain JDM601.</title>
        <authorList>
            <person name="Zhang Z.Y."/>
            <person name="Sun Z.Q."/>
            <person name="Wang Z.L."/>
            <person name="Wen Z.L."/>
            <person name="Sun Q.W."/>
            <person name="Zhu Z.Q."/>
            <person name="Song Y.Z."/>
            <person name="Zhao J.W."/>
            <person name="Wang H.H."/>
            <person name="Zhang S.L."/>
            <person name="Guo X.K."/>
        </authorList>
    </citation>
    <scope>NUCLEOTIDE SEQUENCE [LARGE SCALE GENOMIC DNA]</scope>
    <source>
        <strain evidence="2 3">JDM601</strain>
    </source>
</reference>
<evidence type="ECO:0000313" key="2">
    <source>
        <dbReference type="EMBL" id="AEF35368.1"/>
    </source>
</evidence>
<evidence type="ECO:0000256" key="1">
    <source>
        <dbReference type="SAM" id="MobiDB-lite"/>
    </source>
</evidence>
<organism evidence="2 3">
    <name type="scientific">Mycolicibacter sinensis (strain JDM601)</name>
    <name type="common">Mycobacterium sinense</name>
    <dbReference type="NCBI Taxonomy" id="875328"/>
    <lineage>
        <taxon>Bacteria</taxon>
        <taxon>Bacillati</taxon>
        <taxon>Actinomycetota</taxon>
        <taxon>Actinomycetes</taxon>
        <taxon>Mycobacteriales</taxon>
        <taxon>Mycobacteriaceae</taxon>
        <taxon>Mycolicibacter</taxon>
    </lineage>
</organism>